<dbReference type="HAMAP" id="MF_00920">
    <property type="entry name" value="FtsY"/>
    <property type="match status" value="1"/>
</dbReference>
<dbReference type="GO" id="GO:0003924">
    <property type="term" value="F:GTPase activity"/>
    <property type="evidence" value="ECO:0007669"/>
    <property type="project" value="UniProtKB-UniRule"/>
</dbReference>
<dbReference type="Gene3D" id="3.40.50.300">
    <property type="entry name" value="P-loop containing nucleotide triphosphate hydrolases"/>
    <property type="match status" value="1"/>
</dbReference>
<proteinExistence type="inferred from homology"/>
<evidence type="ECO:0000256" key="5">
    <source>
        <dbReference type="ARBA" id="ARBA00023134"/>
    </source>
</evidence>
<dbReference type="InterPro" id="IPR027417">
    <property type="entry name" value="P-loop_NTPase"/>
</dbReference>
<evidence type="ECO:0000256" key="8">
    <source>
        <dbReference type="HAMAP-Rule" id="MF_00920"/>
    </source>
</evidence>
<dbReference type="GO" id="GO:0005047">
    <property type="term" value="F:signal recognition particle binding"/>
    <property type="evidence" value="ECO:0007669"/>
    <property type="project" value="TreeGrafter"/>
</dbReference>
<dbReference type="PANTHER" id="PTHR43134:SF1">
    <property type="entry name" value="SIGNAL RECOGNITION PARTICLE RECEPTOR SUBUNIT ALPHA"/>
    <property type="match status" value="1"/>
</dbReference>
<dbReference type="RefSeq" id="WP_058568379.1">
    <property type="nucleotide sequence ID" value="NZ_LOPW02000004.1"/>
</dbReference>
<keyword evidence="3 8" id="KW-0547">Nucleotide-binding</keyword>
<feature type="binding site" evidence="8">
    <location>
        <begin position="397"/>
        <end position="400"/>
    </location>
    <ligand>
        <name>GTP</name>
        <dbReference type="ChEBI" id="CHEBI:37565"/>
    </ligand>
</feature>
<keyword evidence="5 8" id="KW-0342">GTP-binding</keyword>
<dbReference type="SMART" id="SM00963">
    <property type="entry name" value="SRP54_N"/>
    <property type="match status" value="1"/>
</dbReference>
<evidence type="ECO:0000256" key="6">
    <source>
        <dbReference type="ARBA" id="ARBA00023136"/>
    </source>
</evidence>
<reference evidence="11" key="1">
    <citation type="submission" date="2017-08" db="EMBL/GenBank/DDBJ databases">
        <title>Haloferax marisrubri sp. nov., isolated from the Discovery deep brine-seawater interface in the Red Sea.</title>
        <authorList>
            <person name="Zhang G."/>
            <person name="Stingl U."/>
        </authorList>
    </citation>
    <scope>NUCLEOTIDE SEQUENCE [LARGE SCALE GENOMIC DNA]</scope>
    <source>
        <strain evidence="11">SB3</strain>
    </source>
</reference>
<dbReference type="AlphaFoldDB" id="A0A2P4NV13"/>
<evidence type="ECO:0000256" key="7">
    <source>
        <dbReference type="ARBA" id="ARBA00023170"/>
    </source>
</evidence>
<feature type="domain" description="SRP54-type proteins GTP-binding" evidence="10">
    <location>
        <begin position="418"/>
        <end position="431"/>
    </location>
</feature>
<dbReference type="InterPro" id="IPR000897">
    <property type="entry name" value="SRP54_GTPase_dom"/>
</dbReference>
<dbReference type="InterPro" id="IPR042101">
    <property type="entry name" value="SRP54_N_sf"/>
</dbReference>
<evidence type="ECO:0000259" key="10">
    <source>
        <dbReference type="PROSITE" id="PS00300"/>
    </source>
</evidence>
<dbReference type="SMART" id="SM00382">
    <property type="entry name" value="AAA"/>
    <property type="match status" value="1"/>
</dbReference>
<feature type="binding site" evidence="8">
    <location>
        <begin position="339"/>
        <end position="343"/>
    </location>
    <ligand>
        <name>GTP</name>
        <dbReference type="ChEBI" id="CHEBI:37565"/>
    </ligand>
</feature>
<dbReference type="OrthoDB" id="372188at2157"/>
<dbReference type="GO" id="GO:0005737">
    <property type="term" value="C:cytoplasm"/>
    <property type="evidence" value="ECO:0007669"/>
    <property type="project" value="UniProtKB-SubCell"/>
</dbReference>
<comment type="function">
    <text evidence="8">Involved in targeting and insertion of nascent membrane proteins into the cytoplasmic membrane. Acts as a receptor for the complex formed by the signal recognition particle (SRP) and the ribosome-nascent chain (RNC).</text>
</comment>
<keyword evidence="12" id="KW-1185">Reference proteome</keyword>
<dbReference type="EC" id="3.6.5.4" evidence="8"/>
<evidence type="ECO:0000256" key="1">
    <source>
        <dbReference type="ARBA" id="ARBA00022475"/>
    </source>
</evidence>
<sequence>MFDGLKKKLNRFRNDVEETAEEKAEAAADEAEPEADAEAESAPADAAVEPEAEPADSDSDSESDAVGDADADSEADAVGDAPADAESASAAVEAESEPAATPEPDSEADADSDTDAEAVDEPAADEAEPRESLASDAAKAALAEEDADDSSGPGRLRRAAAFATGKVVIEEEDLEDPLWELEMALLQSDVEMQVAEEILETIREKLIGETRKQVQSTGQLVSEALHDALYEVISVGQFDFDQRIAEADKPVTLIFTGINGVGKTTTIAKLAKYFEKQGYSTVLANGDTYRAGANEQIREHAEALGKKLIAHEQGGDPAAVIYDGVEYAEAHDIDIVLGDTAGRLHTSNDLMAQLEKIDRVVGPDLTLFVDEAVAGQDAVERARQFNDAAAIDGAILTKADADSNGGAAISIAYVTGKPILFLGVGQGYDHIEKFDPERMVERLLGEDE</sequence>
<accession>A0A2P4NV13</accession>
<feature type="compositionally biased region" description="Acidic residues" evidence="9">
    <location>
        <begin position="104"/>
        <end position="126"/>
    </location>
</feature>
<dbReference type="PROSITE" id="PS00300">
    <property type="entry name" value="SRP54"/>
    <property type="match status" value="1"/>
</dbReference>
<comment type="subunit">
    <text evidence="8">Part of the signal recognition particle protein translocation system, which is composed of SRP and FtsY.</text>
</comment>
<dbReference type="SUPFAM" id="SSF47364">
    <property type="entry name" value="Domain of the SRP/SRP receptor G-proteins"/>
    <property type="match status" value="1"/>
</dbReference>
<dbReference type="SMART" id="SM00962">
    <property type="entry name" value="SRP54"/>
    <property type="match status" value="1"/>
</dbReference>
<dbReference type="InterPro" id="IPR036225">
    <property type="entry name" value="SRP/SRP_N"/>
</dbReference>
<dbReference type="InterPro" id="IPR003593">
    <property type="entry name" value="AAA+_ATPase"/>
</dbReference>
<evidence type="ECO:0000256" key="2">
    <source>
        <dbReference type="ARBA" id="ARBA00022490"/>
    </source>
</evidence>
<evidence type="ECO:0000313" key="12">
    <source>
        <dbReference type="Proteomes" id="UP000053621"/>
    </source>
</evidence>
<dbReference type="PANTHER" id="PTHR43134">
    <property type="entry name" value="SIGNAL RECOGNITION PARTICLE RECEPTOR SUBUNIT ALPHA"/>
    <property type="match status" value="1"/>
</dbReference>
<dbReference type="Pfam" id="PF00448">
    <property type="entry name" value="SRP54"/>
    <property type="match status" value="1"/>
</dbReference>
<keyword evidence="1 8" id="KW-1003">Cell membrane</keyword>
<evidence type="ECO:0000313" key="11">
    <source>
        <dbReference type="EMBL" id="POG56888.1"/>
    </source>
</evidence>
<dbReference type="SUPFAM" id="SSF52540">
    <property type="entry name" value="P-loop containing nucleoside triphosphate hydrolases"/>
    <property type="match status" value="1"/>
</dbReference>
<keyword evidence="2 8" id="KW-0963">Cytoplasm</keyword>
<comment type="catalytic activity">
    <reaction evidence="8">
        <text>GTP + H2O = GDP + phosphate + H(+)</text>
        <dbReference type="Rhea" id="RHEA:19669"/>
        <dbReference type="ChEBI" id="CHEBI:15377"/>
        <dbReference type="ChEBI" id="CHEBI:15378"/>
        <dbReference type="ChEBI" id="CHEBI:37565"/>
        <dbReference type="ChEBI" id="CHEBI:43474"/>
        <dbReference type="ChEBI" id="CHEBI:58189"/>
        <dbReference type="EC" id="3.6.5.4"/>
    </reaction>
</comment>
<protein>
    <recommendedName>
        <fullName evidence="8">Signal recognition particle receptor FtsY</fullName>
        <shortName evidence="8">SRP receptor</shortName>
        <ecNumber evidence="8">3.6.5.4</ecNumber>
    </recommendedName>
</protein>
<comment type="subcellular location">
    <subcellularLocation>
        <location evidence="8">Cell membrane</location>
        <topology evidence="8">Peripheral membrane protein</topology>
        <orientation evidence="8">Cytoplasmic side</orientation>
    </subcellularLocation>
    <subcellularLocation>
        <location evidence="8">Cytoplasm</location>
    </subcellularLocation>
</comment>
<organism evidence="11 12">
    <name type="scientific">Haloferax marisrubri</name>
    <dbReference type="NCBI Taxonomy" id="1544719"/>
    <lineage>
        <taxon>Archaea</taxon>
        <taxon>Methanobacteriati</taxon>
        <taxon>Methanobacteriota</taxon>
        <taxon>Stenosarchaea group</taxon>
        <taxon>Halobacteria</taxon>
        <taxon>Halobacteriales</taxon>
        <taxon>Haloferacaceae</taxon>
        <taxon>Haloferax</taxon>
    </lineage>
</organism>
<dbReference type="GO" id="GO:0005886">
    <property type="term" value="C:plasma membrane"/>
    <property type="evidence" value="ECO:0007669"/>
    <property type="project" value="UniProtKB-SubCell"/>
</dbReference>
<feature type="binding site" evidence="8">
    <location>
        <begin position="257"/>
        <end position="264"/>
    </location>
    <ligand>
        <name>GTP</name>
        <dbReference type="ChEBI" id="CHEBI:37565"/>
    </ligand>
</feature>
<keyword evidence="6 8" id="KW-0472">Membrane</keyword>
<dbReference type="GO" id="GO:0006614">
    <property type="term" value="P:SRP-dependent cotranslational protein targeting to membrane"/>
    <property type="evidence" value="ECO:0007669"/>
    <property type="project" value="InterPro"/>
</dbReference>
<feature type="compositionally biased region" description="Low complexity" evidence="9">
    <location>
        <begin position="78"/>
        <end position="103"/>
    </location>
</feature>
<evidence type="ECO:0000256" key="9">
    <source>
        <dbReference type="SAM" id="MobiDB-lite"/>
    </source>
</evidence>
<comment type="similarity">
    <text evidence="8">Belongs to the GTP-binding SRP family. FtsY subfamily.</text>
</comment>
<dbReference type="FunFam" id="3.40.50.300:FF:000566">
    <property type="entry name" value="Signal recognition particle receptor subunit alpha"/>
    <property type="match status" value="1"/>
</dbReference>
<dbReference type="Pfam" id="PF02881">
    <property type="entry name" value="SRP54_N"/>
    <property type="match status" value="1"/>
</dbReference>
<dbReference type="InterPro" id="IPR004390">
    <property type="entry name" value="SR_rcpt_FtsY"/>
</dbReference>
<name>A0A2P4NV13_9EURY</name>
<feature type="compositionally biased region" description="Acidic residues" evidence="9">
    <location>
        <begin position="27"/>
        <end position="39"/>
    </location>
</feature>
<comment type="caution">
    <text evidence="11">The sequence shown here is derived from an EMBL/GenBank/DDBJ whole genome shotgun (WGS) entry which is preliminary data.</text>
</comment>
<dbReference type="EMBL" id="LOPW02000004">
    <property type="protein sequence ID" value="POG56888.1"/>
    <property type="molecule type" value="Genomic_DNA"/>
</dbReference>
<dbReference type="GO" id="GO:0005525">
    <property type="term" value="F:GTP binding"/>
    <property type="evidence" value="ECO:0007669"/>
    <property type="project" value="UniProtKB-UniRule"/>
</dbReference>
<evidence type="ECO:0000256" key="4">
    <source>
        <dbReference type="ARBA" id="ARBA00022801"/>
    </source>
</evidence>
<dbReference type="Gene3D" id="1.20.120.140">
    <property type="entry name" value="Signal recognition particle SRP54, nucleotide-binding domain"/>
    <property type="match status" value="1"/>
</dbReference>
<dbReference type="NCBIfam" id="TIGR00064">
    <property type="entry name" value="ftsY"/>
    <property type="match status" value="1"/>
</dbReference>
<feature type="compositionally biased region" description="Basic and acidic residues" evidence="9">
    <location>
        <begin position="1"/>
        <end position="26"/>
    </location>
</feature>
<feature type="region of interest" description="Disordered" evidence="9">
    <location>
        <begin position="1"/>
        <end position="155"/>
    </location>
</feature>
<dbReference type="InterPro" id="IPR013822">
    <property type="entry name" value="Signal_recog_particl_SRP54_hlx"/>
</dbReference>
<feature type="compositionally biased region" description="Acidic residues" evidence="9">
    <location>
        <begin position="48"/>
        <end position="77"/>
    </location>
</feature>
<gene>
    <name evidence="8" type="primary">ftsY</name>
    <name evidence="11" type="ORF">AUR65_003410</name>
</gene>
<keyword evidence="7 8" id="KW-0675">Receptor</keyword>
<evidence type="ECO:0000256" key="3">
    <source>
        <dbReference type="ARBA" id="ARBA00022741"/>
    </source>
</evidence>
<dbReference type="Proteomes" id="UP000053621">
    <property type="component" value="Unassembled WGS sequence"/>
</dbReference>
<keyword evidence="4 8" id="KW-0378">Hydrolase</keyword>